<dbReference type="PANTHER" id="PTHR30385">
    <property type="entry name" value="SIGMA FACTOR F FLAGELLAR"/>
    <property type="match status" value="1"/>
</dbReference>
<sequence length="243" mass="27960">MLYNQPPMVDDRSRLIQENLYLVDILVGRMVTQVPSFMNKDDMRSAGMVGLLDAANKFDASKNIMFKTFAEHRIRGAILDEMRKLDWFSRSLRDKHNRIARTIHDLELRLGRDPEEEEIAAAMEMSLHQYQLMLGEVSHLGCVSLNETLDHSDEGQSFLDSLTEDKVGMQPGHRLEATELTQVIAQVLEQLSEKERLVISLYYYEELTQKEIADILELSEGRVSQLHSQALIKLKTKVQSRLD</sequence>
<dbReference type="OrthoDB" id="9799825at2"/>
<dbReference type="GO" id="GO:0006352">
    <property type="term" value="P:DNA-templated transcription initiation"/>
    <property type="evidence" value="ECO:0007669"/>
    <property type="project" value="InterPro"/>
</dbReference>
<dbReference type="PIRSF" id="PIRSF000770">
    <property type="entry name" value="RNA_pol_sigma-SigE/K"/>
    <property type="match status" value="1"/>
</dbReference>
<keyword evidence="7" id="KW-1185">Reference proteome</keyword>
<dbReference type="PROSITE" id="PS00716">
    <property type="entry name" value="SIGMA70_2"/>
    <property type="match status" value="1"/>
</dbReference>
<feature type="domain" description="RNA polymerase sigma-70" evidence="5">
    <location>
        <begin position="208"/>
        <end position="234"/>
    </location>
</feature>
<dbReference type="CDD" id="cd06171">
    <property type="entry name" value="Sigma70_r4"/>
    <property type="match status" value="1"/>
</dbReference>
<dbReference type="GO" id="GO:0003677">
    <property type="term" value="F:DNA binding"/>
    <property type="evidence" value="ECO:0007669"/>
    <property type="project" value="UniProtKB-KW"/>
</dbReference>
<name>A0A1M7YDN9_9BACT</name>
<dbReference type="STRING" id="1121416.SAMN02745220_03626"/>
<accession>A0A1M7YDN9</accession>
<dbReference type="InterPro" id="IPR007627">
    <property type="entry name" value="RNA_pol_sigma70_r2"/>
</dbReference>
<evidence type="ECO:0000259" key="5">
    <source>
        <dbReference type="PROSITE" id="PS00716"/>
    </source>
</evidence>
<evidence type="ECO:0000313" key="7">
    <source>
        <dbReference type="Proteomes" id="UP000184603"/>
    </source>
</evidence>
<keyword evidence="2" id="KW-0731">Sigma factor</keyword>
<evidence type="ECO:0000256" key="1">
    <source>
        <dbReference type="ARBA" id="ARBA00023015"/>
    </source>
</evidence>
<keyword evidence="1" id="KW-0805">Transcription regulation</keyword>
<dbReference type="InterPro" id="IPR014284">
    <property type="entry name" value="RNA_pol_sigma-70_dom"/>
</dbReference>
<dbReference type="Proteomes" id="UP000184603">
    <property type="component" value="Unassembled WGS sequence"/>
</dbReference>
<dbReference type="SUPFAM" id="SSF88659">
    <property type="entry name" value="Sigma3 and sigma4 domains of RNA polymerase sigma factors"/>
    <property type="match status" value="2"/>
</dbReference>
<dbReference type="AlphaFoldDB" id="A0A1M7YDN9"/>
<dbReference type="NCBIfam" id="TIGR02937">
    <property type="entry name" value="sigma70-ECF"/>
    <property type="match status" value="1"/>
</dbReference>
<dbReference type="PRINTS" id="PR00046">
    <property type="entry name" value="SIGMA70FCT"/>
</dbReference>
<dbReference type="GO" id="GO:0016987">
    <property type="term" value="F:sigma factor activity"/>
    <property type="evidence" value="ECO:0007669"/>
    <property type="project" value="UniProtKB-KW"/>
</dbReference>
<keyword evidence="4" id="KW-0804">Transcription</keyword>
<dbReference type="InterPro" id="IPR012845">
    <property type="entry name" value="RNA_pol_sigma_FliA_WhiG"/>
</dbReference>
<dbReference type="Pfam" id="PF04539">
    <property type="entry name" value="Sigma70_r3"/>
    <property type="match status" value="1"/>
</dbReference>
<reference evidence="6 7" key="1">
    <citation type="submission" date="2016-12" db="EMBL/GenBank/DDBJ databases">
        <authorList>
            <person name="Song W.-J."/>
            <person name="Kurnit D.M."/>
        </authorList>
    </citation>
    <scope>NUCLEOTIDE SEQUENCE [LARGE SCALE GENOMIC DNA]</scope>
    <source>
        <strain evidence="6 7">DSM 18488</strain>
    </source>
</reference>
<evidence type="ECO:0000256" key="4">
    <source>
        <dbReference type="ARBA" id="ARBA00023163"/>
    </source>
</evidence>
<evidence type="ECO:0000313" key="6">
    <source>
        <dbReference type="EMBL" id="SHO50745.1"/>
    </source>
</evidence>
<dbReference type="GO" id="GO:0003899">
    <property type="term" value="F:DNA-directed RNA polymerase activity"/>
    <property type="evidence" value="ECO:0007669"/>
    <property type="project" value="InterPro"/>
</dbReference>
<evidence type="ECO:0000256" key="2">
    <source>
        <dbReference type="ARBA" id="ARBA00023082"/>
    </source>
</evidence>
<evidence type="ECO:0000256" key="3">
    <source>
        <dbReference type="ARBA" id="ARBA00023125"/>
    </source>
</evidence>
<organism evidence="6 7">
    <name type="scientific">Desulfopila aestuarii DSM 18488</name>
    <dbReference type="NCBI Taxonomy" id="1121416"/>
    <lineage>
        <taxon>Bacteria</taxon>
        <taxon>Pseudomonadati</taxon>
        <taxon>Thermodesulfobacteriota</taxon>
        <taxon>Desulfobulbia</taxon>
        <taxon>Desulfobulbales</taxon>
        <taxon>Desulfocapsaceae</taxon>
        <taxon>Desulfopila</taxon>
    </lineage>
</organism>
<dbReference type="Pfam" id="PF04542">
    <property type="entry name" value="Sigma70_r2"/>
    <property type="match status" value="1"/>
</dbReference>
<dbReference type="PANTHER" id="PTHR30385:SF7">
    <property type="entry name" value="RNA POLYMERASE SIGMA FACTOR FLIA"/>
    <property type="match status" value="1"/>
</dbReference>
<dbReference type="NCBIfam" id="NF005413">
    <property type="entry name" value="PRK06986.1"/>
    <property type="match status" value="1"/>
</dbReference>
<dbReference type="Gene3D" id="1.20.140.160">
    <property type="match status" value="1"/>
</dbReference>
<dbReference type="RefSeq" id="WP_073615078.1">
    <property type="nucleotide sequence ID" value="NZ_FRFE01000020.1"/>
</dbReference>
<dbReference type="EMBL" id="FRFE01000020">
    <property type="protein sequence ID" value="SHO50745.1"/>
    <property type="molecule type" value="Genomic_DNA"/>
</dbReference>
<dbReference type="Pfam" id="PF04545">
    <property type="entry name" value="Sigma70_r4"/>
    <property type="match status" value="1"/>
</dbReference>
<dbReference type="InterPro" id="IPR013325">
    <property type="entry name" value="RNA_pol_sigma_r2"/>
</dbReference>
<proteinExistence type="predicted"/>
<dbReference type="InterPro" id="IPR013324">
    <property type="entry name" value="RNA_pol_sigma_r3/r4-like"/>
</dbReference>
<dbReference type="Gene3D" id="1.10.1740.10">
    <property type="match status" value="1"/>
</dbReference>
<gene>
    <name evidence="6" type="ORF">SAMN02745220_03626</name>
</gene>
<protein>
    <submittedName>
        <fullName evidence="6">RNA polymerase, sigma 28 subunit, SigD/FliA/WhiG</fullName>
    </submittedName>
</protein>
<dbReference type="SUPFAM" id="SSF88946">
    <property type="entry name" value="Sigma2 domain of RNA polymerase sigma factors"/>
    <property type="match status" value="1"/>
</dbReference>
<dbReference type="InterPro" id="IPR007624">
    <property type="entry name" value="RNA_pol_sigma70_r3"/>
</dbReference>
<dbReference type="InterPro" id="IPR000943">
    <property type="entry name" value="RNA_pol_sigma70"/>
</dbReference>
<dbReference type="InterPro" id="IPR007630">
    <property type="entry name" value="RNA_pol_sigma70_r4"/>
</dbReference>
<dbReference type="NCBIfam" id="TIGR02479">
    <property type="entry name" value="FliA_WhiG"/>
    <property type="match status" value="1"/>
</dbReference>
<keyword evidence="3" id="KW-0238">DNA-binding</keyword>